<dbReference type="STRING" id="42514.ENSPNAP00000002053"/>
<proteinExistence type="inferred from homology"/>
<feature type="coiled-coil region" evidence="3">
    <location>
        <begin position="43"/>
        <end position="140"/>
    </location>
</feature>
<protein>
    <recommendedName>
        <fullName evidence="6">Cerebellar degeneration related protein 2</fullName>
    </recommendedName>
</protein>
<dbReference type="RefSeq" id="XP_017579183.1">
    <property type="nucleotide sequence ID" value="XM_017723694.1"/>
</dbReference>
<keyword evidence="5" id="KW-1185">Reference proteome</keyword>
<reference evidence="4 5" key="1">
    <citation type="submission" date="2020-10" db="EMBL/GenBank/DDBJ databases">
        <title>Pygocentrus nattereri (red-bellied piranha) genome, fPygNat1, primary haplotype.</title>
        <authorList>
            <person name="Myers G."/>
            <person name="Meyer A."/>
            <person name="Karagic N."/>
            <person name="Pippel M."/>
            <person name="Winkler S."/>
            <person name="Tracey A."/>
            <person name="Wood J."/>
            <person name="Formenti G."/>
            <person name="Howe K."/>
            <person name="Fedrigo O."/>
            <person name="Jarvis E.D."/>
        </authorList>
    </citation>
    <scope>NUCLEOTIDE SEQUENCE [LARGE SCALE GENOMIC DNA]</scope>
</reference>
<dbReference type="OMA" id="WASERQM"/>
<evidence type="ECO:0000256" key="2">
    <source>
        <dbReference type="ARBA" id="ARBA00023054"/>
    </source>
</evidence>
<evidence type="ECO:0000313" key="5">
    <source>
        <dbReference type="Proteomes" id="UP001501920"/>
    </source>
</evidence>
<dbReference type="RefSeq" id="XP_017579182.1">
    <property type="nucleotide sequence ID" value="XM_017723693.1"/>
</dbReference>
<dbReference type="AlphaFoldDB" id="A0A3B4BR07"/>
<evidence type="ECO:0000313" key="4">
    <source>
        <dbReference type="Ensembl" id="ENSPNAP00000002053.1"/>
    </source>
</evidence>
<dbReference type="PANTHER" id="PTHR19232:SF1">
    <property type="entry name" value="CEREBELLAR DEGENERATION-RELATED PROTEIN 2"/>
    <property type="match status" value="1"/>
</dbReference>
<dbReference type="CTD" id="101886304"/>
<accession>A0A3B4BR07</accession>
<dbReference type="Proteomes" id="UP001501920">
    <property type="component" value="Chromosome 13"/>
</dbReference>
<dbReference type="GeneID" id="108443195"/>
<reference evidence="4" key="3">
    <citation type="submission" date="2025-09" db="UniProtKB">
        <authorList>
            <consortium name="Ensembl"/>
        </authorList>
    </citation>
    <scope>IDENTIFICATION</scope>
</reference>
<dbReference type="OrthoDB" id="10059415at2759"/>
<dbReference type="InterPro" id="IPR026079">
    <property type="entry name" value="CDR2"/>
</dbReference>
<feature type="coiled-coil region" evidence="3">
    <location>
        <begin position="189"/>
        <end position="261"/>
    </location>
</feature>
<dbReference type="Ensembl" id="ENSPNAT00000011092.2">
    <property type="protein sequence ID" value="ENSPNAP00000002053.1"/>
    <property type="gene ID" value="ENSPNAG00000008534.2"/>
</dbReference>
<comment type="similarity">
    <text evidence="1">Belongs to the CDR2 family.</text>
</comment>
<reference evidence="4" key="2">
    <citation type="submission" date="2025-08" db="UniProtKB">
        <authorList>
            <consortium name="Ensembl"/>
        </authorList>
    </citation>
    <scope>IDENTIFICATION</scope>
</reference>
<sequence>MLTDMIAEEEFEIKEEEPWYDPQDLEHDLHLAAELGKTLLERNHELEQALQQMYAANQEQQQEIEYLSKQVDLLRSVNDQHAKVYEQLDTTARDLEQSNQRLVLDNRSAHLKIEGLTETINGLQCQVDKLQREVNELKTVPSEQTTPDLLESQWPASSPTPPCLKEQYQAHNYLSFEHSVSASTPSVEEEDLEEEHSALLHSVETLQAQLNAERALREIAEEDADALAREISELEPHVTLVEGYKARLAELEAEVEELRQLWRSDSASGGAGHSHRLLLPDAVFFPSEEDMSEVWQRSHMLKRCNSERQLRGASSKDGSLRDMGHVNVCRGHSEIVKYHQGISLLNEVDAEYSALQRKYNALLRRCEDRPQPQSHKAVQTAIVTQHLTPSPAKHPCSQGVGTQDDVPLPEYKVLFHEIFACIQRSKENLRENRAKSSLNTVMHHDACTL</sequence>
<organism evidence="4 5">
    <name type="scientific">Pygocentrus nattereri</name>
    <name type="common">Red-bellied piranha</name>
    <dbReference type="NCBI Taxonomy" id="42514"/>
    <lineage>
        <taxon>Eukaryota</taxon>
        <taxon>Metazoa</taxon>
        <taxon>Chordata</taxon>
        <taxon>Craniata</taxon>
        <taxon>Vertebrata</taxon>
        <taxon>Euteleostomi</taxon>
        <taxon>Actinopterygii</taxon>
        <taxon>Neopterygii</taxon>
        <taxon>Teleostei</taxon>
        <taxon>Ostariophysi</taxon>
        <taxon>Characiformes</taxon>
        <taxon>Characoidei</taxon>
        <taxon>Pygocentrus</taxon>
    </lineage>
</organism>
<name>A0A3B4BR07_PYGNA</name>
<evidence type="ECO:0008006" key="6">
    <source>
        <dbReference type="Google" id="ProtNLM"/>
    </source>
</evidence>
<dbReference type="GeneTree" id="ENSGT00390000018570"/>
<evidence type="ECO:0000256" key="1">
    <source>
        <dbReference type="ARBA" id="ARBA00009019"/>
    </source>
</evidence>
<dbReference type="PANTHER" id="PTHR19232">
    <property type="entry name" value="CENTROCORTIN FAMILY MEMBER"/>
    <property type="match status" value="1"/>
</dbReference>
<keyword evidence="2 3" id="KW-0175">Coiled coil</keyword>
<evidence type="ECO:0000256" key="3">
    <source>
        <dbReference type="SAM" id="Coils"/>
    </source>
</evidence>